<dbReference type="AlphaFoldDB" id="A0A382AEH0"/>
<dbReference type="Gene3D" id="3.40.50.2000">
    <property type="entry name" value="Glycogen Phosphorylase B"/>
    <property type="match status" value="2"/>
</dbReference>
<dbReference type="GO" id="GO:0016757">
    <property type="term" value="F:glycosyltransferase activity"/>
    <property type="evidence" value="ECO:0007669"/>
    <property type="project" value="InterPro"/>
</dbReference>
<evidence type="ECO:0000313" key="2">
    <source>
        <dbReference type="EMBL" id="SVA99754.1"/>
    </source>
</evidence>
<name>A0A382AEH0_9ZZZZ</name>
<evidence type="ECO:0000259" key="1">
    <source>
        <dbReference type="Pfam" id="PF00534"/>
    </source>
</evidence>
<protein>
    <recommendedName>
        <fullName evidence="1">Glycosyl transferase family 1 domain-containing protein</fullName>
    </recommendedName>
</protein>
<dbReference type="SUPFAM" id="SSF53756">
    <property type="entry name" value="UDP-Glycosyltransferase/glycogen phosphorylase"/>
    <property type="match status" value="1"/>
</dbReference>
<dbReference type="CDD" id="cd03808">
    <property type="entry name" value="GT4_CapM-like"/>
    <property type="match status" value="1"/>
</dbReference>
<organism evidence="2">
    <name type="scientific">marine metagenome</name>
    <dbReference type="NCBI Taxonomy" id="408172"/>
    <lineage>
        <taxon>unclassified sequences</taxon>
        <taxon>metagenomes</taxon>
        <taxon>ecological metagenomes</taxon>
    </lineage>
</organism>
<feature type="domain" description="Glycosyl transferase family 1" evidence="1">
    <location>
        <begin position="111"/>
        <end position="271"/>
    </location>
</feature>
<sequence length="299" mass="33616">MREVKPDISHLITIKPVVYGGIISKFIKMSGVISAIPGLGYTFINQDMTTKILRTIISFLYRLSFSRESLSVIFQNEDDRRKLIKLTKIDASKTVLIKGSGVDLDRFSMKPFPQGKPMVTMISRIQKDKGVLEFVEAAKILREKGNKAQFQLAGVHDTNYPSSISEKEINLWREEGIIDLLGYRKDINFLLENSHLVILPSYREGLPKVLLEAAASGRPVITSNVPGCRDAIKENITGILVPVKDPKALANKIEFLLDNRDLLKKMGKAARMLAEKEFSIEKVVNKHLDLYKAFAGLEK</sequence>
<dbReference type="PANTHER" id="PTHR12526:SF638">
    <property type="entry name" value="SPORE COAT PROTEIN SA"/>
    <property type="match status" value="1"/>
</dbReference>
<reference evidence="2" key="1">
    <citation type="submission" date="2018-05" db="EMBL/GenBank/DDBJ databases">
        <authorList>
            <person name="Lanie J.A."/>
            <person name="Ng W.-L."/>
            <person name="Kazmierczak K.M."/>
            <person name="Andrzejewski T.M."/>
            <person name="Davidsen T.M."/>
            <person name="Wayne K.J."/>
            <person name="Tettelin H."/>
            <person name="Glass J.I."/>
            <person name="Rusch D."/>
            <person name="Podicherti R."/>
            <person name="Tsui H.-C.T."/>
            <person name="Winkler M.E."/>
        </authorList>
    </citation>
    <scope>NUCLEOTIDE SEQUENCE</scope>
</reference>
<accession>A0A382AEH0</accession>
<proteinExistence type="predicted"/>
<dbReference type="Pfam" id="PF00534">
    <property type="entry name" value="Glycos_transf_1"/>
    <property type="match status" value="1"/>
</dbReference>
<dbReference type="InterPro" id="IPR001296">
    <property type="entry name" value="Glyco_trans_1"/>
</dbReference>
<dbReference type="PANTHER" id="PTHR12526">
    <property type="entry name" value="GLYCOSYLTRANSFERASE"/>
    <property type="match status" value="1"/>
</dbReference>
<dbReference type="EMBL" id="UINC01024992">
    <property type="protein sequence ID" value="SVA99754.1"/>
    <property type="molecule type" value="Genomic_DNA"/>
</dbReference>
<gene>
    <name evidence="2" type="ORF">METZ01_LOCUS152608</name>
</gene>